<gene>
    <name evidence="6" type="ORF">POM88_007572</name>
</gene>
<accession>A0AAD8J6F1</accession>
<keyword evidence="6" id="KW-0436">Ligase</keyword>
<dbReference type="SMART" id="SM00297">
    <property type="entry name" value="BROMO"/>
    <property type="match status" value="1"/>
</dbReference>
<keyword evidence="3" id="KW-0175">Coiled coil</keyword>
<evidence type="ECO:0000256" key="1">
    <source>
        <dbReference type="ARBA" id="ARBA00023117"/>
    </source>
</evidence>
<organism evidence="6 7">
    <name type="scientific">Heracleum sosnowskyi</name>
    <dbReference type="NCBI Taxonomy" id="360622"/>
    <lineage>
        <taxon>Eukaryota</taxon>
        <taxon>Viridiplantae</taxon>
        <taxon>Streptophyta</taxon>
        <taxon>Embryophyta</taxon>
        <taxon>Tracheophyta</taxon>
        <taxon>Spermatophyta</taxon>
        <taxon>Magnoliopsida</taxon>
        <taxon>eudicotyledons</taxon>
        <taxon>Gunneridae</taxon>
        <taxon>Pentapetalae</taxon>
        <taxon>asterids</taxon>
        <taxon>campanulids</taxon>
        <taxon>Apiales</taxon>
        <taxon>Apiaceae</taxon>
        <taxon>Apioideae</taxon>
        <taxon>apioid superclade</taxon>
        <taxon>Tordylieae</taxon>
        <taxon>Tordyliinae</taxon>
        <taxon>Heracleum</taxon>
    </lineage>
</organism>
<feature type="region of interest" description="Disordered" evidence="4">
    <location>
        <begin position="560"/>
        <end position="646"/>
    </location>
</feature>
<feature type="compositionally biased region" description="Basic residues" evidence="4">
    <location>
        <begin position="563"/>
        <end position="573"/>
    </location>
</feature>
<dbReference type="PROSITE" id="PS50014">
    <property type="entry name" value="BROMODOMAIN_2"/>
    <property type="match status" value="1"/>
</dbReference>
<evidence type="ECO:0000259" key="5">
    <source>
        <dbReference type="PROSITE" id="PS50014"/>
    </source>
</evidence>
<dbReference type="PANTHER" id="PTHR37888:SF11">
    <property type="entry name" value="DNA-BINDING BROMODOMAIN-CONTAINING PROTEIN"/>
    <property type="match status" value="1"/>
</dbReference>
<evidence type="ECO:0000256" key="3">
    <source>
        <dbReference type="SAM" id="Coils"/>
    </source>
</evidence>
<dbReference type="Gene3D" id="1.20.920.10">
    <property type="entry name" value="Bromodomain-like"/>
    <property type="match status" value="1"/>
</dbReference>
<sequence>MDKPDDQTSIKQTSSWGTWEELLLAFAVNRYGTSSWDSVSFEVSKRCSTLTSLTPLNCMLRFNHLKLRYKDFNNNNDDDNDNSRGDNDAPWLDDLRNRRIAELKNELEHYDLSIVSLQSKVKRLKEEREGGFRGCDEKLDGKNGLSEVKLEEFLPEKVIEEEVGGKDEKLETVRTESCNGSTDSISKEMGKMEMVKREEEVGGDELVEVCEMVAESKKLGEIEGSDVQSTTSRLRKEENEKLCFGSGVDAGRENESLLLKEMSSVSQPLIEFLEILQSYKLSLVSERLLDSQETSNYRNLIRQHIDIKSVYRNVGSGCYSESEHKFFRDLLLLVNNAILLFEKNTSESNAATELRQYILEKMAHRDSKADLSAGKQTSVQPMSLLSDQAQEPSDSWQFKSGIEGIARVSRKRSSIAARGSISSSSGSDRKSLQAAAAAAAMHKPVVESKQITKSPAADRRRQIIKRRTTNGCALNSRSSKKNSKDLASTTCDEDPAVIISNQTQGKLGSPTKSSQFKGEVRNAASTEMARSAANFLDRLSQSPPPNNELFVDALKNSMCIPHRGGKPKQKGSRGIKGGSRMEKVTKSSCEEKLLNEESSLTRRQLGRPPKRAAAPTPVLAGPVKCSRTTRDIDAETPKQPKKRSRK</sequence>
<name>A0AAD8J6F1_9APIA</name>
<feature type="compositionally biased region" description="Basic and acidic residues" evidence="4">
    <location>
        <begin position="579"/>
        <end position="595"/>
    </location>
</feature>
<dbReference type="Proteomes" id="UP001237642">
    <property type="component" value="Unassembled WGS sequence"/>
</dbReference>
<protein>
    <submittedName>
        <fullName evidence="6">DNA ligase 1</fullName>
    </submittedName>
</protein>
<evidence type="ECO:0000313" key="7">
    <source>
        <dbReference type="Proteomes" id="UP001237642"/>
    </source>
</evidence>
<dbReference type="SUPFAM" id="SSF47370">
    <property type="entry name" value="Bromodomain"/>
    <property type="match status" value="1"/>
</dbReference>
<feature type="region of interest" description="Disordered" evidence="4">
    <location>
        <begin position="416"/>
        <end position="490"/>
    </location>
</feature>
<dbReference type="InterPro" id="IPR036427">
    <property type="entry name" value="Bromodomain-like_sf"/>
</dbReference>
<dbReference type="EMBL" id="JAUIZM010000002">
    <property type="protein sequence ID" value="KAK1397709.1"/>
    <property type="molecule type" value="Genomic_DNA"/>
</dbReference>
<proteinExistence type="predicted"/>
<feature type="domain" description="Bromo" evidence="5">
    <location>
        <begin position="277"/>
        <end position="348"/>
    </location>
</feature>
<dbReference type="PANTHER" id="PTHR37888">
    <property type="entry name" value="DNA-BINDING BROMODOMAIN-CONTAINING PROTEIN"/>
    <property type="match status" value="1"/>
</dbReference>
<dbReference type="AlphaFoldDB" id="A0AAD8J6F1"/>
<comment type="caution">
    <text evidence="6">The sequence shown here is derived from an EMBL/GenBank/DDBJ whole genome shotgun (WGS) entry which is preliminary data.</text>
</comment>
<dbReference type="GO" id="GO:0016874">
    <property type="term" value="F:ligase activity"/>
    <property type="evidence" value="ECO:0007669"/>
    <property type="project" value="UniProtKB-KW"/>
</dbReference>
<reference evidence="6" key="1">
    <citation type="submission" date="2023-02" db="EMBL/GenBank/DDBJ databases">
        <title>Genome of toxic invasive species Heracleum sosnowskyi carries increased number of genes despite the absence of recent whole-genome duplications.</title>
        <authorList>
            <person name="Schelkunov M."/>
            <person name="Shtratnikova V."/>
            <person name="Makarenko M."/>
            <person name="Klepikova A."/>
            <person name="Omelchenko D."/>
            <person name="Novikova G."/>
            <person name="Obukhova E."/>
            <person name="Bogdanov V."/>
            <person name="Penin A."/>
            <person name="Logacheva M."/>
        </authorList>
    </citation>
    <scope>NUCLEOTIDE SEQUENCE</scope>
    <source>
        <strain evidence="6">Hsosn_3</strain>
        <tissue evidence="6">Leaf</tissue>
    </source>
</reference>
<dbReference type="Pfam" id="PF00439">
    <property type="entry name" value="Bromodomain"/>
    <property type="match status" value="1"/>
</dbReference>
<evidence type="ECO:0000256" key="2">
    <source>
        <dbReference type="PROSITE-ProRule" id="PRU00035"/>
    </source>
</evidence>
<evidence type="ECO:0000256" key="4">
    <source>
        <dbReference type="SAM" id="MobiDB-lite"/>
    </source>
</evidence>
<keyword evidence="7" id="KW-1185">Reference proteome</keyword>
<evidence type="ECO:0000313" key="6">
    <source>
        <dbReference type="EMBL" id="KAK1397709.1"/>
    </source>
</evidence>
<feature type="compositionally biased region" description="Basic and acidic residues" evidence="4">
    <location>
        <begin position="628"/>
        <end position="638"/>
    </location>
</feature>
<feature type="coiled-coil region" evidence="3">
    <location>
        <begin position="100"/>
        <end position="127"/>
    </location>
</feature>
<reference evidence="6" key="2">
    <citation type="submission" date="2023-05" db="EMBL/GenBank/DDBJ databases">
        <authorList>
            <person name="Schelkunov M.I."/>
        </authorList>
    </citation>
    <scope>NUCLEOTIDE SEQUENCE</scope>
    <source>
        <strain evidence="6">Hsosn_3</strain>
        <tissue evidence="6">Leaf</tissue>
    </source>
</reference>
<dbReference type="InterPro" id="IPR001487">
    <property type="entry name" value="Bromodomain"/>
</dbReference>
<keyword evidence="1 2" id="KW-0103">Bromodomain</keyword>
<feature type="compositionally biased region" description="Low complexity" evidence="4">
    <location>
        <begin position="416"/>
        <end position="426"/>
    </location>
</feature>